<dbReference type="GO" id="GO:0003676">
    <property type="term" value="F:nucleic acid binding"/>
    <property type="evidence" value="ECO:0007669"/>
    <property type="project" value="InterPro"/>
</dbReference>
<gene>
    <name evidence="3" type="ORF">ABZP26_17585</name>
</gene>
<evidence type="ECO:0000259" key="2">
    <source>
        <dbReference type="PROSITE" id="PS50994"/>
    </source>
</evidence>
<feature type="compositionally biased region" description="Polar residues" evidence="1">
    <location>
        <begin position="652"/>
        <end position="663"/>
    </location>
</feature>
<reference evidence="3" key="1">
    <citation type="submission" date="2024-07" db="EMBL/GenBank/DDBJ databases">
        <authorList>
            <person name="Jiang Y."/>
            <person name="Qin Q."/>
        </authorList>
    </citation>
    <scope>NUCLEOTIDE SEQUENCE</scope>
    <source>
        <strain evidence="3">SD03</strain>
    </source>
</reference>
<evidence type="ECO:0000256" key="1">
    <source>
        <dbReference type="SAM" id="MobiDB-lite"/>
    </source>
</evidence>
<dbReference type="AlphaFoldDB" id="A0AB39AW79"/>
<dbReference type="EMBL" id="CP162515">
    <property type="protein sequence ID" value="XDH89735.1"/>
    <property type="molecule type" value="Genomic_DNA"/>
</dbReference>
<dbReference type="InterPro" id="IPR036397">
    <property type="entry name" value="RNaseH_sf"/>
</dbReference>
<name>A0AB39AW79_9GAMM</name>
<evidence type="ECO:0000313" key="3">
    <source>
        <dbReference type="EMBL" id="XDH89735.1"/>
    </source>
</evidence>
<dbReference type="SUPFAM" id="SSF53098">
    <property type="entry name" value="Ribonuclease H-like"/>
    <property type="match status" value="1"/>
</dbReference>
<proteinExistence type="predicted"/>
<dbReference type="GO" id="GO:0015074">
    <property type="term" value="P:DNA integration"/>
    <property type="evidence" value="ECO:0007669"/>
    <property type="project" value="InterPro"/>
</dbReference>
<dbReference type="InterPro" id="IPR001584">
    <property type="entry name" value="Integrase_cat-core"/>
</dbReference>
<feature type="compositionally biased region" description="Polar residues" evidence="1">
    <location>
        <begin position="611"/>
        <end position="620"/>
    </location>
</feature>
<dbReference type="Gene3D" id="3.30.420.10">
    <property type="entry name" value="Ribonuclease H-like superfamily/Ribonuclease H"/>
    <property type="match status" value="1"/>
</dbReference>
<feature type="domain" description="Integrase catalytic" evidence="2">
    <location>
        <begin position="240"/>
        <end position="453"/>
    </location>
</feature>
<sequence length="674" mass="76940">MMGYTLGSEITNKFGNVESILFVTNNGVMLSGDGEKVGEHYVSRSDFDESLDAQTYLLRQKQHPHIVLTDYQKSTITERLMYLTVLKTLVSEGYPATTAQTYNELIKRVEREHPATIATQHPKWKTICRHWRNWVQADFNDEALAGQKRNCAARLNAATEAFLQHHVATVYTCNNSNFKQAFYSHYKREAEKAQLENSEIKIASNRTYYRRLGEITDAEKLANFKGLSEAEINKRLTTLRKKIKTYYAMQRVECDRVVLNMCLIDDKTGLPTPTISLYVAIDVYTRAPIAVVLSLEPENSSGGLNLLRQIFMSDKNLTMNGRKPNVLIMDNGPGFNNSLVKKAAQRLGVELHYTPSNQPAKKPFIESFFNFLRNKFFSGMTIETQNGESSIGFQSYSRKRTSPKSIDTIPLPKRADITISNFRKLLNVFLTEYMHKYHKSAGHIPIEKWEQSIIDTPAPSFTYGQLQHCFHVSQDKPSHKLQSRGTVRYLRQDFFSDELKAFFNATKKDMDLGENPSVNVFGDRHDARKVSVVVTLPGKEEPVEIIAHNTELDETSLPVSFDELNDDATPTQYGIYQGHYHHKPTGHYVGQIDSFFKQKASRKRRRGPTAPSFNENTENNLTVEARIKESHKLTITKSSQSLMSGQDEYEQSMISQTKTMTPTRSDDEGNIKQW</sequence>
<accession>A0AB39AW79</accession>
<dbReference type="RefSeq" id="WP_368485826.1">
    <property type="nucleotide sequence ID" value="NZ_CP162515.1"/>
</dbReference>
<feature type="region of interest" description="Disordered" evidence="1">
    <location>
        <begin position="635"/>
        <end position="674"/>
    </location>
</feature>
<protein>
    <recommendedName>
        <fullName evidence="2">Integrase catalytic domain-containing protein</fullName>
    </recommendedName>
</protein>
<feature type="compositionally biased region" description="Basic and acidic residues" evidence="1">
    <location>
        <begin position="664"/>
        <end position="674"/>
    </location>
</feature>
<dbReference type="InterPro" id="IPR012337">
    <property type="entry name" value="RNaseH-like_sf"/>
</dbReference>
<feature type="compositionally biased region" description="Polar residues" evidence="1">
    <location>
        <begin position="635"/>
        <end position="644"/>
    </location>
</feature>
<dbReference type="PROSITE" id="PS50994">
    <property type="entry name" value="INTEGRASE"/>
    <property type="match status" value="1"/>
</dbReference>
<organism evidence="3">
    <name type="scientific">Pseudoalteromonas sp. SD03</name>
    <dbReference type="NCBI Taxonomy" id="3231719"/>
    <lineage>
        <taxon>Bacteria</taxon>
        <taxon>Pseudomonadati</taxon>
        <taxon>Pseudomonadota</taxon>
        <taxon>Gammaproteobacteria</taxon>
        <taxon>Alteromonadales</taxon>
        <taxon>Pseudoalteromonadaceae</taxon>
        <taxon>Pseudoalteromonas</taxon>
    </lineage>
</organism>
<feature type="region of interest" description="Disordered" evidence="1">
    <location>
        <begin position="599"/>
        <end position="620"/>
    </location>
</feature>